<dbReference type="Pfam" id="PF00271">
    <property type="entry name" value="Helicase_C"/>
    <property type="match status" value="1"/>
</dbReference>
<evidence type="ECO:0000313" key="9">
    <source>
        <dbReference type="Proteomes" id="UP001422759"/>
    </source>
</evidence>
<dbReference type="PROSITE" id="PS51194">
    <property type="entry name" value="HELICASE_CTER"/>
    <property type="match status" value="1"/>
</dbReference>
<dbReference type="InterPro" id="IPR013689">
    <property type="entry name" value="RNA_helicase_ATP-dep_HrpB_C"/>
</dbReference>
<dbReference type="InterPro" id="IPR001650">
    <property type="entry name" value="Helicase_C-like"/>
</dbReference>
<dbReference type="InterPro" id="IPR010225">
    <property type="entry name" value="HrpB"/>
</dbReference>
<dbReference type="CDD" id="cd18791">
    <property type="entry name" value="SF2_C_RHA"/>
    <property type="match status" value="1"/>
</dbReference>
<accession>A0ABP5LPK9</accession>
<feature type="region of interest" description="Disordered" evidence="5">
    <location>
        <begin position="817"/>
        <end position="839"/>
    </location>
</feature>
<dbReference type="Gene3D" id="3.40.50.300">
    <property type="entry name" value="P-loop containing nucleotide triphosphate hydrolases"/>
    <property type="match status" value="2"/>
</dbReference>
<keyword evidence="9" id="KW-1185">Reference proteome</keyword>
<dbReference type="GO" id="GO:0004386">
    <property type="term" value="F:helicase activity"/>
    <property type="evidence" value="ECO:0007669"/>
    <property type="project" value="UniProtKB-KW"/>
</dbReference>
<keyword evidence="1" id="KW-0547">Nucleotide-binding</keyword>
<dbReference type="EMBL" id="BAAANT010000023">
    <property type="protein sequence ID" value="GAA2148072.1"/>
    <property type="molecule type" value="Genomic_DNA"/>
</dbReference>
<protein>
    <submittedName>
        <fullName evidence="8">ATP-dependent helicase HrpB</fullName>
    </submittedName>
</protein>
<evidence type="ECO:0000256" key="3">
    <source>
        <dbReference type="ARBA" id="ARBA00022806"/>
    </source>
</evidence>
<dbReference type="Pfam" id="PF00270">
    <property type="entry name" value="DEAD"/>
    <property type="match status" value="1"/>
</dbReference>
<proteinExistence type="predicted"/>
<dbReference type="InterPro" id="IPR014001">
    <property type="entry name" value="Helicase_ATP-bd"/>
</dbReference>
<sequence>MVLNPGLELPVRTAVPALGRALDERGVAVLAAPPGTGKTTLVPLALAGLLDAFPGPVRRVLVAEPRRLAVRAAARRMAWLLGSELGGTVGYSIRGDRRTGPGTVVEVVTTGVLLQRLQRDQELPGVDVVILDECHERHLDADTALAFLLDVRAALRPELRLVCASATSDTEAWAALLGGPDEGPAPVIEAHGTSHAVDVIWAPPARLARPAQGTRTDPALLEHVAATVRRALSEHPGDVLCFLPGVGEIARVAARLDVDAEVLQLHGQAPQAVQDAALTPGNGRRVILATSVAESSLTVPGVRIVVDSGLAREPRTDHARGLAGLVTVRSSLAAGRQRAGRAGREAPGVVYRCWSEAEDALAVRFPTPEIALADLTAFALQAACWGDPDARGLALPDPPPGGAMAAARQTLAALGAVDADGRATERGRRIARAGLHPRLGRALLDGAALVGSRRAAELVALLSEEPPRALGDDLLAVLRAVRAGRDGYAARWREEVRRLRAGDTPQTALPDTAAAGLVVALAHPERIARARTAEGPYLMASGTAAEATPGSALAGAPWLAVAVADRPAGSPSARIRRAVALDEETARLAGASLLTEREEVRWAVPPGGRRGEVAARRVETLGAIELASATLTSPDRALVREALLDGLAREGADALLTWSQAAVALRERLAFLHRALGAPWPDVGEAALAQPDWLEPELSRARRRADLERIGVASALQRLLPWTTGEAGRLDELAPERITVPSGSRVRVDYSGERPVLAVKLQELFGWQAAPALAGGRVPLTVHLLSPAGRPAAVTGDLATFWREGYRAVRADLRGRYPRHPWPEDPGAAQPTRHLNPRK</sequence>
<comment type="caution">
    <text evidence="8">The sequence shown here is derived from an EMBL/GenBank/DDBJ whole genome shotgun (WGS) entry which is preliminary data.</text>
</comment>
<dbReference type="RefSeq" id="WP_344466851.1">
    <property type="nucleotide sequence ID" value="NZ_BAAANT010000023.1"/>
</dbReference>
<dbReference type="InterPro" id="IPR011545">
    <property type="entry name" value="DEAD/DEAH_box_helicase_dom"/>
</dbReference>
<dbReference type="NCBIfam" id="TIGR01970">
    <property type="entry name" value="DEAH_box_HrpB"/>
    <property type="match status" value="1"/>
</dbReference>
<feature type="domain" description="Helicase C-terminal" evidence="7">
    <location>
        <begin position="227"/>
        <end position="386"/>
    </location>
</feature>
<feature type="domain" description="Helicase ATP-binding" evidence="6">
    <location>
        <begin position="19"/>
        <end position="186"/>
    </location>
</feature>
<dbReference type="InterPro" id="IPR007502">
    <property type="entry name" value="Helicase-assoc_dom"/>
</dbReference>
<dbReference type="InterPro" id="IPR003593">
    <property type="entry name" value="AAA+_ATPase"/>
</dbReference>
<evidence type="ECO:0000256" key="5">
    <source>
        <dbReference type="SAM" id="MobiDB-lite"/>
    </source>
</evidence>
<dbReference type="InterPro" id="IPR027417">
    <property type="entry name" value="P-loop_NTPase"/>
</dbReference>
<dbReference type="PANTHER" id="PTHR43519:SF1">
    <property type="entry name" value="ATP-DEPENDENT RNA HELICASE HRPB"/>
    <property type="match status" value="1"/>
</dbReference>
<dbReference type="Proteomes" id="UP001422759">
    <property type="component" value="Unassembled WGS sequence"/>
</dbReference>
<evidence type="ECO:0000256" key="1">
    <source>
        <dbReference type="ARBA" id="ARBA00022741"/>
    </source>
</evidence>
<reference evidence="9" key="1">
    <citation type="journal article" date="2019" name="Int. J. Syst. Evol. Microbiol.">
        <title>The Global Catalogue of Microorganisms (GCM) 10K type strain sequencing project: providing services to taxonomists for standard genome sequencing and annotation.</title>
        <authorList>
            <consortium name="The Broad Institute Genomics Platform"/>
            <consortium name="The Broad Institute Genome Sequencing Center for Infectious Disease"/>
            <person name="Wu L."/>
            <person name="Ma J."/>
        </authorList>
    </citation>
    <scope>NUCLEOTIDE SEQUENCE [LARGE SCALE GENOMIC DNA]</scope>
    <source>
        <strain evidence="9">JCM 14560</strain>
    </source>
</reference>
<dbReference type="Pfam" id="PF08482">
    <property type="entry name" value="HrpB_C"/>
    <property type="match status" value="1"/>
</dbReference>
<evidence type="ECO:0000256" key="2">
    <source>
        <dbReference type="ARBA" id="ARBA00022801"/>
    </source>
</evidence>
<dbReference type="SMART" id="SM00847">
    <property type="entry name" value="HA2"/>
    <property type="match status" value="1"/>
</dbReference>
<dbReference type="PANTHER" id="PTHR43519">
    <property type="entry name" value="ATP-DEPENDENT RNA HELICASE HRPB"/>
    <property type="match status" value="1"/>
</dbReference>
<keyword evidence="4" id="KW-0067">ATP-binding</keyword>
<organism evidence="8 9">
    <name type="scientific">Kitasatospora kazusensis</name>
    <dbReference type="NCBI Taxonomy" id="407974"/>
    <lineage>
        <taxon>Bacteria</taxon>
        <taxon>Bacillati</taxon>
        <taxon>Actinomycetota</taxon>
        <taxon>Actinomycetes</taxon>
        <taxon>Kitasatosporales</taxon>
        <taxon>Streptomycetaceae</taxon>
        <taxon>Kitasatospora</taxon>
    </lineage>
</organism>
<gene>
    <name evidence="8" type="primary">hrpB</name>
    <name evidence="8" type="ORF">GCM10009760_39600</name>
</gene>
<keyword evidence="2" id="KW-0378">Hydrolase</keyword>
<dbReference type="PIRSF" id="PIRSF005496">
    <property type="entry name" value="ATP_hel_hrpB"/>
    <property type="match status" value="1"/>
</dbReference>
<dbReference type="PROSITE" id="PS51192">
    <property type="entry name" value="HELICASE_ATP_BIND_1"/>
    <property type="match status" value="1"/>
</dbReference>
<evidence type="ECO:0000259" key="6">
    <source>
        <dbReference type="PROSITE" id="PS51192"/>
    </source>
</evidence>
<evidence type="ECO:0000313" key="8">
    <source>
        <dbReference type="EMBL" id="GAA2148072.1"/>
    </source>
</evidence>
<dbReference type="SMART" id="SM00490">
    <property type="entry name" value="HELICc"/>
    <property type="match status" value="1"/>
</dbReference>
<evidence type="ECO:0000259" key="7">
    <source>
        <dbReference type="PROSITE" id="PS51194"/>
    </source>
</evidence>
<keyword evidence="3 8" id="KW-0347">Helicase</keyword>
<dbReference type="SMART" id="SM00382">
    <property type="entry name" value="AAA"/>
    <property type="match status" value="1"/>
</dbReference>
<name>A0ABP5LPK9_9ACTN</name>
<dbReference type="SMART" id="SM00487">
    <property type="entry name" value="DEXDc"/>
    <property type="match status" value="1"/>
</dbReference>
<evidence type="ECO:0000256" key="4">
    <source>
        <dbReference type="ARBA" id="ARBA00022840"/>
    </source>
</evidence>
<dbReference type="SUPFAM" id="SSF52540">
    <property type="entry name" value="P-loop containing nucleoside triphosphate hydrolases"/>
    <property type="match status" value="1"/>
</dbReference>
<dbReference type="Gene3D" id="1.20.120.1080">
    <property type="match status" value="1"/>
</dbReference>